<dbReference type="SUPFAM" id="SSF55729">
    <property type="entry name" value="Acyl-CoA N-acyltransferases (Nat)"/>
    <property type="match status" value="1"/>
</dbReference>
<reference evidence="2" key="2">
    <citation type="submission" date="2015-01" db="EMBL/GenBank/DDBJ databases">
        <title>Evolutionary Origins and Diversification of the Mycorrhizal Mutualists.</title>
        <authorList>
            <consortium name="DOE Joint Genome Institute"/>
            <consortium name="Mycorrhizal Genomics Consortium"/>
            <person name="Kohler A."/>
            <person name="Kuo A."/>
            <person name="Nagy L.G."/>
            <person name="Floudas D."/>
            <person name="Copeland A."/>
            <person name="Barry K.W."/>
            <person name="Cichocki N."/>
            <person name="Veneault-Fourrey C."/>
            <person name="LaButti K."/>
            <person name="Lindquist E.A."/>
            <person name="Lipzen A."/>
            <person name="Lundell T."/>
            <person name="Morin E."/>
            <person name="Murat C."/>
            <person name="Riley R."/>
            <person name="Ohm R."/>
            <person name="Sun H."/>
            <person name="Tunlid A."/>
            <person name="Henrissat B."/>
            <person name="Grigoriev I.V."/>
            <person name="Hibbett D.S."/>
            <person name="Martin F."/>
        </authorList>
    </citation>
    <scope>NUCLEOTIDE SEQUENCE [LARGE SCALE GENOMIC DNA]</scope>
    <source>
        <strain evidence="2">MAFF 305830</strain>
    </source>
</reference>
<keyword evidence="2" id="KW-1185">Reference proteome</keyword>
<protein>
    <recommendedName>
        <fullName evidence="3">Histone acetyltransferase</fullName>
    </recommendedName>
</protein>
<evidence type="ECO:0008006" key="3">
    <source>
        <dbReference type="Google" id="ProtNLM"/>
    </source>
</evidence>
<reference evidence="1 2" key="1">
    <citation type="submission" date="2014-04" db="EMBL/GenBank/DDBJ databases">
        <authorList>
            <consortium name="DOE Joint Genome Institute"/>
            <person name="Kuo A."/>
            <person name="Zuccaro A."/>
            <person name="Kohler A."/>
            <person name="Nagy L.G."/>
            <person name="Floudas D."/>
            <person name="Copeland A."/>
            <person name="Barry K.W."/>
            <person name="Cichocki N."/>
            <person name="Veneault-Fourrey C."/>
            <person name="LaButti K."/>
            <person name="Lindquist E.A."/>
            <person name="Lipzen A."/>
            <person name="Lundell T."/>
            <person name="Morin E."/>
            <person name="Murat C."/>
            <person name="Sun H."/>
            <person name="Tunlid A."/>
            <person name="Henrissat B."/>
            <person name="Grigoriev I.V."/>
            <person name="Hibbett D.S."/>
            <person name="Martin F."/>
            <person name="Nordberg H.P."/>
            <person name="Cantor M.N."/>
            <person name="Hua S.X."/>
        </authorList>
    </citation>
    <scope>NUCLEOTIDE SEQUENCE [LARGE SCALE GENOMIC DNA]</scope>
    <source>
        <strain evidence="1 2">MAFF 305830</strain>
    </source>
</reference>
<dbReference type="HOGENOM" id="CLU_627251_0_0_1"/>
<dbReference type="EMBL" id="KN824365">
    <property type="protein sequence ID" value="KIM22043.1"/>
    <property type="molecule type" value="Genomic_DNA"/>
</dbReference>
<dbReference type="InterPro" id="IPR016181">
    <property type="entry name" value="Acyl_CoA_acyltransferase"/>
</dbReference>
<dbReference type="AlphaFoldDB" id="A0A0C2W6J5"/>
<dbReference type="Proteomes" id="UP000054097">
    <property type="component" value="Unassembled WGS sequence"/>
</dbReference>
<name>A0A0C2W6J5_SERVB</name>
<proteinExistence type="predicted"/>
<evidence type="ECO:0000313" key="2">
    <source>
        <dbReference type="Proteomes" id="UP000054097"/>
    </source>
</evidence>
<organism evidence="1 2">
    <name type="scientific">Serendipita vermifera MAFF 305830</name>
    <dbReference type="NCBI Taxonomy" id="933852"/>
    <lineage>
        <taxon>Eukaryota</taxon>
        <taxon>Fungi</taxon>
        <taxon>Dikarya</taxon>
        <taxon>Basidiomycota</taxon>
        <taxon>Agaricomycotina</taxon>
        <taxon>Agaricomycetes</taxon>
        <taxon>Sebacinales</taxon>
        <taxon>Serendipitaceae</taxon>
        <taxon>Serendipita</taxon>
    </lineage>
</organism>
<evidence type="ECO:0000313" key="1">
    <source>
        <dbReference type="EMBL" id="KIM22043.1"/>
    </source>
</evidence>
<gene>
    <name evidence="1" type="ORF">M408DRAFT_29051</name>
</gene>
<accession>A0A0C2W6J5</accession>
<sequence>MSPTAFFSAVQNTASSTLNKLRQNPRHSRQFRYYLSKLQYPLQVVPINKNGTMLIPLRDANKEYHPWAAALFSLFHETNHQDSGYRAKFIRKLKEHFTTKEPLLRTHDVLKNDTFVREIEWIDAQDVGDREIENGNKRTKEDSEDLVNAMSDEDEMKVEASLYYGPCLVDKKIKTPTHVCDRCFYETDSTQALQHHMEGVGTEDEHAQFIDTLEAQGDGIEVPEGYALYCLKEDGNPASSQARLKHMRDVLSFITLLVPGRILDGTGGRKGDYITLLYDKTTQRFAGHYSRFNRLLDVIAIFPGYQHKGLSTVLWEHAYYTYHLGQALDQKRLVSGPERLSSPAGFHSWARFKLDELTKWLNEHCIDPEDKTPQATFTRKELAELLAVELEELLLLLHVGTELRDSPLLAFSFTFNGQITLRWQEMKVEDGRLATNA</sequence>